<dbReference type="InterPro" id="IPR003960">
    <property type="entry name" value="ATPase_AAA_CS"/>
</dbReference>
<feature type="domain" description="AAA+ ATPase" evidence="8">
    <location>
        <begin position="147"/>
        <end position="294"/>
    </location>
</feature>
<dbReference type="Pfam" id="PF00004">
    <property type="entry name" value="AAA"/>
    <property type="match status" value="2"/>
</dbReference>
<keyword evidence="7" id="KW-0378">Hydrolase</keyword>
<dbReference type="Gene3D" id="3.10.330.10">
    <property type="match status" value="1"/>
</dbReference>
<dbReference type="Proteomes" id="UP000822688">
    <property type="component" value="Chromosome 1"/>
</dbReference>
<evidence type="ECO:0000256" key="1">
    <source>
        <dbReference type="ARBA" id="ARBA00006914"/>
    </source>
</evidence>
<keyword evidence="7" id="KW-0479">Metal-binding</keyword>
<proteinExistence type="inferred from homology"/>
<evidence type="ECO:0000259" key="8">
    <source>
        <dbReference type="SMART" id="SM00382"/>
    </source>
</evidence>
<dbReference type="FunFam" id="3.40.50.300:FF:000166">
    <property type="entry name" value="vesicle-fusing ATPase isoform X1"/>
    <property type="match status" value="1"/>
</dbReference>
<dbReference type="SUPFAM" id="SSF52540">
    <property type="entry name" value="P-loop containing nucleoside triphosphate hydrolases"/>
    <property type="match status" value="2"/>
</dbReference>
<dbReference type="EMBL" id="CM026421">
    <property type="protein sequence ID" value="KAG0592623.1"/>
    <property type="molecule type" value="Genomic_DNA"/>
</dbReference>
<reference evidence="9" key="1">
    <citation type="submission" date="2020-06" db="EMBL/GenBank/DDBJ databases">
        <title>WGS assembly of Ceratodon purpureus strain R40.</title>
        <authorList>
            <person name="Carey S.B."/>
            <person name="Jenkins J."/>
            <person name="Shu S."/>
            <person name="Lovell J.T."/>
            <person name="Sreedasyam A."/>
            <person name="Maumus F."/>
            <person name="Tiley G.P."/>
            <person name="Fernandez-Pozo N."/>
            <person name="Barry K."/>
            <person name="Chen C."/>
            <person name="Wang M."/>
            <person name="Lipzen A."/>
            <person name="Daum C."/>
            <person name="Saski C.A."/>
            <person name="Payton A.C."/>
            <person name="Mcbreen J.C."/>
            <person name="Conrad R.E."/>
            <person name="Kollar L.M."/>
            <person name="Olsson S."/>
            <person name="Huttunen S."/>
            <person name="Landis J.B."/>
            <person name="Wickett N.J."/>
            <person name="Johnson M.G."/>
            <person name="Rensing S.A."/>
            <person name="Grimwood J."/>
            <person name="Schmutz J."/>
            <person name="Mcdaniel S.F."/>
        </authorList>
    </citation>
    <scope>NUCLEOTIDE SEQUENCE</scope>
    <source>
        <strain evidence="9">R40</strain>
    </source>
</reference>
<dbReference type="PANTHER" id="PTHR23078">
    <property type="entry name" value="VESICULAR-FUSION PROTEIN NSF"/>
    <property type="match status" value="1"/>
</dbReference>
<comment type="function">
    <text evidence="7">Required for vesicle-mediated transport. Catalyzes the fusion of transport vesicles within the Golgi cisternae. Is also required for transport from the endoplasmic reticulum to the Golgi stack. Seems to function as a fusion protein required for the delivery of cargo proteins to all compartments of the Golgi stack independent of vesicle origin.</text>
</comment>
<keyword evidence="2 7" id="KW-0813">Transport</keyword>
<dbReference type="CDD" id="cd00009">
    <property type="entry name" value="AAA"/>
    <property type="match status" value="1"/>
</dbReference>
<dbReference type="GO" id="GO:0046872">
    <property type="term" value="F:metal ion binding"/>
    <property type="evidence" value="ECO:0007669"/>
    <property type="project" value="UniProtKB-UniRule"/>
</dbReference>
<keyword evidence="3 6" id="KW-0547">Nucleotide-binding</keyword>
<dbReference type="FunFam" id="3.40.50.300:FF:000187">
    <property type="entry name" value="Vesicular-fusion ATPase SEC18"/>
    <property type="match status" value="1"/>
</dbReference>
<dbReference type="InterPro" id="IPR027417">
    <property type="entry name" value="P-loop_NTPase"/>
</dbReference>
<keyword evidence="7" id="KW-0963">Cytoplasm</keyword>
<evidence type="ECO:0000313" key="9">
    <source>
        <dbReference type="EMBL" id="KAG0592623.1"/>
    </source>
</evidence>
<evidence type="ECO:0000256" key="7">
    <source>
        <dbReference type="RuleBase" id="RU367045"/>
    </source>
</evidence>
<dbReference type="PROSITE" id="PS00674">
    <property type="entry name" value="AAA"/>
    <property type="match status" value="1"/>
</dbReference>
<evidence type="ECO:0000256" key="2">
    <source>
        <dbReference type="ARBA" id="ARBA00022448"/>
    </source>
</evidence>
<dbReference type="InterPro" id="IPR029067">
    <property type="entry name" value="CDC48_domain_2-like_sf"/>
</dbReference>
<dbReference type="PANTHER" id="PTHR23078:SF3">
    <property type="entry name" value="VESICLE-FUSING ATPASE"/>
    <property type="match status" value="1"/>
</dbReference>
<dbReference type="Gene3D" id="3.40.50.300">
    <property type="entry name" value="P-loop containing nucleotide triphosphate hydrolases"/>
    <property type="match status" value="2"/>
</dbReference>
<dbReference type="EC" id="3.6.4.6" evidence="7"/>
<dbReference type="SMART" id="SM00382">
    <property type="entry name" value="AAA"/>
    <property type="match status" value="2"/>
</dbReference>
<keyword evidence="10" id="KW-1185">Reference proteome</keyword>
<comment type="subcellular location">
    <subcellularLocation>
        <location evidence="7">Cytoplasm</location>
    </subcellularLocation>
</comment>
<comment type="caution">
    <text evidence="9">The sequence shown here is derived from an EMBL/GenBank/DDBJ whole genome shotgun (WGS) entry which is preliminary data.</text>
</comment>
<keyword evidence="7" id="KW-0931">ER-Golgi transport</keyword>
<comment type="catalytic activity">
    <reaction evidence="7">
        <text>ATP + H2O = ADP + phosphate + H(+)</text>
        <dbReference type="Rhea" id="RHEA:13065"/>
        <dbReference type="ChEBI" id="CHEBI:15377"/>
        <dbReference type="ChEBI" id="CHEBI:15378"/>
        <dbReference type="ChEBI" id="CHEBI:30616"/>
        <dbReference type="ChEBI" id="CHEBI:43474"/>
        <dbReference type="ChEBI" id="CHEBI:456216"/>
        <dbReference type="EC" id="3.6.4.6"/>
    </reaction>
</comment>
<feature type="domain" description="AAA+ ATPase" evidence="8">
    <location>
        <begin position="427"/>
        <end position="563"/>
    </location>
</feature>
<dbReference type="GO" id="GO:0005795">
    <property type="term" value="C:Golgi stack"/>
    <property type="evidence" value="ECO:0007669"/>
    <property type="project" value="TreeGrafter"/>
</dbReference>
<organism evidence="9 10">
    <name type="scientific">Ceratodon purpureus</name>
    <name type="common">Fire moss</name>
    <name type="synonym">Dicranum purpureum</name>
    <dbReference type="NCBI Taxonomy" id="3225"/>
    <lineage>
        <taxon>Eukaryota</taxon>
        <taxon>Viridiplantae</taxon>
        <taxon>Streptophyta</taxon>
        <taxon>Embryophyta</taxon>
        <taxon>Bryophyta</taxon>
        <taxon>Bryophytina</taxon>
        <taxon>Bryopsida</taxon>
        <taxon>Dicranidae</taxon>
        <taxon>Pseudoditrichales</taxon>
        <taxon>Ditrichaceae</taxon>
        <taxon>Ceratodon</taxon>
    </lineage>
</organism>
<dbReference type="GO" id="GO:0006891">
    <property type="term" value="P:intra-Golgi vesicle-mediated transport"/>
    <property type="evidence" value="ECO:0007669"/>
    <property type="project" value="TreeGrafter"/>
</dbReference>
<dbReference type="FunFam" id="1.10.8.60:FF:000049">
    <property type="entry name" value="Vesicle-fusing ATPase"/>
    <property type="match status" value="1"/>
</dbReference>
<sequence>MVHAELDFHSKGKKDETIDATIISKELTKRFLGQVLQSNQKVSFEYLGTNFVFTVGSVIVDGQLEGQGSLGLLIEDTVWHFETASNSGIKIVNQKGGPATNLFKSRDLNIQNLGIGGLNAEFADIFRRAFASRVYPPQLISKLGIPHVKGILLFGPPGTGKTLIARQIGKLLNGSEPKVVNGPEILSKFVGETEKNVRDLFADAEAEQKSRGDESELHIIIFDELDAICKARGSTRDGTGVHDSIVNQLLTKIDGVESLNNILLIGMTNRKDLLDEALLRPGRMEVQIEIGLPDEKGRMQILGIHSNKMKENSFLGVDVDLETLAARTQNFSGAELEGLVKSATSFALNRQVNLEDLSKEVDEDNIKVTMSDFIMALDEVKPAFGAAINTLEMCRSGGMLPCGEAFSKNLKTAKTLIEQVKKSERTPLMTCLLEGPSSTGKTALAASIAIESGFPFIKIVSAESMIGLQESTKVTMISKVFEDAYKSPFSIIILDDIERLMEYVRIGPRFSNLILQTLLVLVKRRPPKGKKLLVIGTTSERDILEPMGLLESFNVHLEVPKLRPNDMKEVLKAQNFFEPHDIDIAVDALGAEMPIKRLLMLVEMAAQGREGEDAVAIHKGLQKIDIHHFFDCLNDIRRPPAQYYEVLQ</sequence>
<dbReference type="InterPro" id="IPR039812">
    <property type="entry name" value="Vesicle-fus_ATPase"/>
</dbReference>
<comment type="similarity">
    <text evidence="1 6">Belongs to the AAA ATPase family.</text>
</comment>
<comment type="cofactor">
    <cofactor evidence="7">
        <name>Mg(2+)</name>
        <dbReference type="ChEBI" id="CHEBI:18420"/>
    </cofactor>
    <text evidence="7">Binds 1 Mg(2+) ion per subunit.</text>
</comment>
<evidence type="ECO:0000256" key="5">
    <source>
        <dbReference type="ARBA" id="ARBA00022927"/>
    </source>
</evidence>
<name>A0A8T0JC86_CERPU</name>
<protein>
    <recommendedName>
        <fullName evidence="7">Vesicle-fusing ATPase</fullName>
        <ecNumber evidence="7">3.6.4.6</ecNumber>
    </recommendedName>
</protein>
<dbReference type="InterPro" id="IPR003959">
    <property type="entry name" value="ATPase_AAA_core"/>
</dbReference>
<dbReference type="GO" id="GO:0043001">
    <property type="term" value="P:Golgi to plasma membrane protein transport"/>
    <property type="evidence" value="ECO:0007669"/>
    <property type="project" value="TreeGrafter"/>
</dbReference>
<dbReference type="GO" id="GO:0035494">
    <property type="term" value="P:SNARE complex disassembly"/>
    <property type="evidence" value="ECO:0007669"/>
    <property type="project" value="InterPro"/>
</dbReference>
<keyword evidence="5 7" id="KW-0653">Protein transport</keyword>
<gene>
    <name evidence="9" type="ORF">KC19_1G267800</name>
</gene>
<dbReference type="SUPFAM" id="SSF54585">
    <property type="entry name" value="Cdc48 domain 2-like"/>
    <property type="match status" value="1"/>
</dbReference>
<keyword evidence="7" id="KW-0460">Magnesium</keyword>
<evidence type="ECO:0000256" key="3">
    <source>
        <dbReference type="ARBA" id="ARBA00022741"/>
    </source>
</evidence>
<keyword evidence="4 6" id="KW-0067">ATP-binding</keyword>
<evidence type="ECO:0000256" key="6">
    <source>
        <dbReference type="RuleBase" id="RU003651"/>
    </source>
</evidence>
<evidence type="ECO:0000256" key="4">
    <source>
        <dbReference type="ARBA" id="ARBA00022840"/>
    </source>
</evidence>
<dbReference type="GO" id="GO:0016887">
    <property type="term" value="F:ATP hydrolysis activity"/>
    <property type="evidence" value="ECO:0007669"/>
    <property type="project" value="InterPro"/>
</dbReference>
<dbReference type="Pfam" id="PF17862">
    <property type="entry name" value="AAA_lid_3"/>
    <property type="match status" value="1"/>
</dbReference>
<dbReference type="GO" id="GO:0005524">
    <property type="term" value="F:ATP binding"/>
    <property type="evidence" value="ECO:0007669"/>
    <property type="project" value="UniProtKB-UniRule"/>
</dbReference>
<dbReference type="InterPro" id="IPR003593">
    <property type="entry name" value="AAA+_ATPase"/>
</dbReference>
<dbReference type="AlphaFoldDB" id="A0A8T0JC86"/>
<evidence type="ECO:0000313" key="10">
    <source>
        <dbReference type="Proteomes" id="UP000822688"/>
    </source>
</evidence>
<accession>A0A8T0JC86</accession>
<dbReference type="Gene3D" id="1.10.8.60">
    <property type="match status" value="1"/>
</dbReference>
<dbReference type="InterPro" id="IPR041569">
    <property type="entry name" value="AAA_lid_3"/>
</dbReference>